<feature type="transmembrane region" description="Helical" evidence="6">
    <location>
        <begin position="359"/>
        <end position="383"/>
    </location>
</feature>
<feature type="transmembrane region" description="Helical" evidence="6">
    <location>
        <begin position="109"/>
        <end position="132"/>
    </location>
</feature>
<feature type="transmembrane region" description="Helical" evidence="6">
    <location>
        <begin position="318"/>
        <end position="339"/>
    </location>
</feature>
<sequence>MDEAGERRPEGWRATVIRIFLCLGLAAILSQFFRSATGVIAPELMRDLALSASEMGMLTAAFFLTFALTQIPTGILLDRYGSRLTIAGTMLFAVAGSVVFFLAETYWHVVLARVLIGIGCAGVMMGGFVVLARWFDARSFTMTMGWMIALSNAGNLLATTPMALATEWLGWRGTFLVMGLVTLAVVLAVLAGVRDAPPGHQFLARKRESGADIWAGLKAVFRNPQLPYILAPGFVTYACTITVLGLWASPFLHDVHGLEGVERGNILLGMSLAIIAGTLIYSPLDRRIQSRRKLVLAGGGGSMACLAGLAMFAESSLWLVAALLIGFTLFNTYNVIVVAHGRTLFPDHLVGRGITTVNIAVQTGAAALQMASGVLIGFVAASVPGAADLPYRFLFAALAVVTLLALAYYARAEDRVPQPLSQGRN</sequence>
<dbReference type="PANTHER" id="PTHR43124">
    <property type="entry name" value="PURINE EFFLUX PUMP PBUE"/>
    <property type="match status" value="1"/>
</dbReference>
<evidence type="ECO:0000256" key="6">
    <source>
        <dbReference type="SAM" id="Phobius"/>
    </source>
</evidence>
<proteinExistence type="predicted"/>
<dbReference type="InterPro" id="IPR011701">
    <property type="entry name" value="MFS"/>
</dbReference>
<evidence type="ECO:0000313" key="9">
    <source>
        <dbReference type="Proteomes" id="UP000277424"/>
    </source>
</evidence>
<dbReference type="InterPro" id="IPR020846">
    <property type="entry name" value="MFS_dom"/>
</dbReference>
<protein>
    <submittedName>
        <fullName evidence="8">Putative MFS family arabinose efflux permease</fullName>
    </submittedName>
</protein>
<feature type="transmembrane region" description="Helical" evidence="6">
    <location>
        <begin position="228"/>
        <end position="252"/>
    </location>
</feature>
<feature type="transmembrane region" description="Helical" evidence="6">
    <location>
        <begin position="56"/>
        <end position="77"/>
    </location>
</feature>
<keyword evidence="2" id="KW-1003">Cell membrane</keyword>
<keyword evidence="3 6" id="KW-0812">Transmembrane</keyword>
<organism evidence="8 9">
    <name type="scientific">Oceanibaculum indicum</name>
    <dbReference type="NCBI Taxonomy" id="526216"/>
    <lineage>
        <taxon>Bacteria</taxon>
        <taxon>Pseudomonadati</taxon>
        <taxon>Pseudomonadota</taxon>
        <taxon>Alphaproteobacteria</taxon>
        <taxon>Rhodospirillales</taxon>
        <taxon>Oceanibaculaceae</taxon>
        <taxon>Oceanibaculum</taxon>
    </lineage>
</organism>
<comment type="caution">
    <text evidence="8">The sequence shown here is derived from an EMBL/GenBank/DDBJ whole genome shotgun (WGS) entry which is preliminary data.</text>
</comment>
<name>A0A420WCW9_9PROT</name>
<dbReference type="Pfam" id="PF07690">
    <property type="entry name" value="MFS_1"/>
    <property type="match status" value="1"/>
</dbReference>
<feature type="transmembrane region" description="Helical" evidence="6">
    <location>
        <begin position="16"/>
        <end position="36"/>
    </location>
</feature>
<dbReference type="AlphaFoldDB" id="A0A420WCW9"/>
<reference evidence="8 9" key="1">
    <citation type="submission" date="2018-10" db="EMBL/GenBank/DDBJ databases">
        <title>Comparative analysis of microorganisms from saline springs in Andes Mountain Range, Colombia.</title>
        <authorList>
            <person name="Rubin E."/>
        </authorList>
    </citation>
    <scope>NUCLEOTIDE SEQUENCE [LARGE SCALE GENOMIC DNA]</scope>
    <source>
        <strain evidence="8 9">USBA 36</strain>
    </source>
</reference>
<keyword evidence="5 6" id="KW-0472">Membrane</keyword>
<accession>A0A420WCW9</accession>
<dbReference type="RefSeq" id="WP_121221584.1">
    <property type="nucleotide sequence ID" value="NZ_RBIG01000003.1"/>
</dbReference>
<dbReference type="EMBL" id="RBIG01000003">
    <property type="protein sequence ID" value="RKQ68795.1"/>
    <property type="molecule type" value="Genomic_DNA"/>
</dbReference>
<dbReference type="Gene3D" id="1.20.1250.20">
    <property type="entry name" value="MFS general substrate transporter like domains"/>
    <property type="match status" value="1"/>
</dbReference>
<dbReference type="GO" id="GO:0022857">
    <property type="term" value="F:transmembrane transporter activity"/>
    <property type="evidence" value="ECO:0007669"/>
    <property type="project" value="InterPro"/>
</dbReference>
<evidence type="ECO:0000256" key="4">
    <source>
        <dbReference type="ARBA" id="ARBA00022989"/>
    </source>
</evidence>
<evidence type="ECO:0000256" key="2">
    <source>
        <dbReference type="ARBA" id="ARBA00022475"/>
    </source>
</evidence>
<dbReference type="PROSITE" id="PS50850">
    <property type="entry name" value="MFS"/>
    <property type="match status" value="1"/>
</dbReference>
<feature type="domain" description="Major facilitator superfamily (MFS) profile" evidence="7">
    <location>
        <begin position="19"/>
        <end position="414"/>
    </location>
</feature>
<evidence type="ECO:0000256" key="5">
    <source>
        <dbReference type="ARBA" id="ARBA00023136"/>
    </source>
</evidence>
<comment type="subcellular location">
    <subcellularLocation>
        <location evidence="1">Cell membrane</location>
        <topology evidence="1">Multi-pass membrane protein</topology>
    </subcellularLocation>
</comment>
<dbReference type="SUPFAM" id="SSF103473">
    <property type="entry name" value="MFS general substrate transporter"/>
    <property type="match status" value="1"/>
</dbReference>
<feature type="transmembrane region" description="Helical" evidence="6">
    <location>
        <begin position="294"/>
        <end position="312"/>
    </location>
</feature>
<gene>
    <name evidence="8" type="ORF">BCL74_3278</name>
</gene>
<dbReference type="GO" id="GO:0005886">
    <property type="term" value="C:plasma membrane"/>
    <property type="evidence" value="ECO:0007669"/>
    <property type="project" value="UniProtKB-SubCell"/>
</dbReference>
<dbReference type="PANTHER" id="PTHR43124:SF3">
    <property type="entry name" value="CHLORAMPHENICOL EFFLUX PUMP RV0191"/>
    <property type="match status" value="1"/>
</dbReference>
<evidence type="ECO:0000256" key="1">
    <source>
        <dbReference type="ARBA" id="ARBA00004651"/>
    </source>
</evidence>
<dbReference type="Proteomes" id="UP000277424">
    <property type="component" value="Unassembled WGS sequence"/>
</dbReference>
<evidence type="ECO:0000259" key="7">
    <source>
        <dbReference type="PROSITE" id="PS50850"/>
    </source>
</evidence>
<evidence type="ECO:0000313" key="8">
    <source>
        <dbReference type="EMBL" id="RKQ68795.1"/>
    </source>
</evidence>
<evidence type="ECO:0000256" key="3">
    <source>
        <dbReference type="ARBA" id="ARBA00022692"/>
    </source>
</evidence>
<feature type="transmembrane region" description="Helical" evidence="6">
    <location>
        <begin position="264"/>
        <end position="282"/>
    </location>
</feature>
<feature type="transmembrane region" description="Helical" evidence="6">
    <location>
        <begin position="171"/>
        <end position="193"/>
    </location>
</feature>
<dbReference type="InterPro" id="IPR050189">
    <property type="entry name" value="MFS_Efflux_Transporters"/>
</dbReference>
<dbReference type="OrthoDB" id="272777at2"/>
<keyword evidence="4 6" id="KW-1133">Transmembrane helix</keyword>
<feature type="transmembrane region" description="Helical" evidence="6">
    <location>
        <begin position="389"/>
        <end position="410"/>
    </location>
</feature>
<feature type="transmembrane region" description="Helical" evidence="6">
    <location>
        <begin position="144"/>
        <end position="165"/>
    </location>
</feature>
<feature type="transmembrane region" description="Helical" evidence="6">
    <location>
        <begin position="84"/>
        <end position="103"/>
    </location>
</feature>
<dbReference type="InterPro" id="IPR036259">
    <property type="entry name" value="MFS_trans_sf"/>
</dbReference>